<gene>
    <name evidence="2" type="ORF">OMM_07753</name>
</gene>
<dbReference type="PROSITE" id="PS51671">
    <property type="entry name" value="ACT"/>
    <property type="match status" value="1"/>
</dbReference>
<feature type="domain" description="ACT" evidence="1">
    <location>
        <begin position="5"/>
        <end position="79"/>
    </location>
</feature>
<dbReference type="CDD" id="cd04882">
    <property type="entry name" value="ACT_Bt0572_2"/>
    <property type="match status" value="1"/>
</dbReference>
<reference evidence="3" key="1">
    <citation type="submission" date="2012-11" db="EMBL/GenBank/DDBJ databases">
        <authorList>
            <person name="Lucero-Rivera Y.E."/>
            <person name="Tovar-Ramirez D."/>
        </authorList>
    </citation>
    <scope>NUCLEOTIDE SEQUENCE [LARGE SCALE GENOMIC DNA]</scope>
    <source>
        <strain evidence="3">Araruama</strain>
    </source>
</reference>
<accession>A0A1V1PB77</accession>
<evidence type="ECO:0000313" key="2">
    <source>
        <dbReference type="EMBL" id="ETR72024.1"/>
    </source>
</evidence>
<name>A0A1V1PB77_9BACT</name>
<dbReference type="Proteomes" id="UP000189670">
    <property type="component" value="Unassembled WGS sequence"/>
</dbReference>
<dbReference type="InterPro" id="IPR045739">
    <property type="entry name" value="ACT_dom_pair"/>
</dbReference>
<evidence type="ECO:0000259" key="1">
    <source>
        <dbReference type="PROSITE" id="PS51671"/>
    </source>
</evidence>
<dbReference type="PANTHER" id="PTHR40099">
    <property type="entry name" value="ACETOLACTATE SYNTHASE, SMALL SUBUNIT"/>
    <property type="match status" value="1"/>
</dbReference>
<dbReference type="PANTHER" id="PTHR40099:SF1">
    <property type="entry name" value="ACETOLACTATE SYNTHASE, SMALL SUBUNIT"/>
    <property type="match status" value="1"/>
</dbReference>
<dbReference type="AlphaFoldDB" id="A0A1V1PB77"/>
<dbReference type="InterPro" id="IPR045865">
    <property type="entry name" value="ACT-like_dom_sf"/>
</dbReference>
<evidence type="ECO:0000313" key="3">
    <source>
        <dbReference type="Proteomes" id="UP000189670"/>
    </source>
</evidence>
<protein>
    <submittedName>
        <fullName evidence="2">ACT domain-containing protein</fullName>
    </submittedName>
</protein>
<dbReference type="CDD" id="cd04908">
    <property type="entry name" value="ACT_Bt0572_1"/>
    <property type="match status" value="1"/>
</dbReference>
<proteinExistence type="predicted"/>
<comment type="caution">
    <text evidence="2">The sequence shown here is derived from an EMBL/GenBank/DDBJ whole genome shotgun (WGS) entry which is preliminary data.</text>
</comment>
<dbReference type="SUPFAM" id="SSF55021">
    <property type="entry name" value="ACT-like"/>
    <property type="match status" value="2"/>
</dbReference>
<sequence length="143" mass="16065">MLVQQLSIFLENKVGRLKEVTQLLKDNNVNIRTLTVSDTSDFGILRIIVDDCSKAEIALKDQGYTFSKTDVLAVEISDKPGGLNEVLEVIDQSGLNIEYLYAFVHASQDMAINIFRFDDLQGAINVLTKNNIRVLEGKELYQL</sequence>
<organism evidence="2 3">
    <name type="scientific">Candidatus Magnetoglobus multicellularis str. Araruama</name>
    <dbReference type="NCBI Taxonomy" id="890399"/>
    <lineage>
        <taxon>Bacteria</taxon>
        <taxon>Pseudomonadati</taxon>
        <taxon>Thermodesulfobacteriota</taxon>
        <taxon>Desulfobacteria</taxon>
        <taxon>Desulfobacterales</taxon>
        <taxon>Desulfobacteraceae</taxon>
        <taxon>Candidatus Magnetoglobus</taxon>
    </lineage>
</organism>
<dbReference type="Pfam" id="PF19571">
    <property type="entry name" value="ACT_8"/>
    <property type="match status" value="1"/>
</dbReference>
<dbReference type="EMBL" id="ATBP01000192">
    <property type="protein sequence ID" value="ETR72024.1"/>
    <property type="molecule type" value="Genomic_DNA"/>
</dbReference>
<dbReference type="InterPro" id="IPR002912">
    <property type="entry name" value="ACT_dom"/>
</dbReference>
<dbReference type="Gene3D" id="3.30.2130.10">
    <property type="entry name" value="VC0802-like"/>
    <property type="match status" value="1"/>
</dbReference>